<keyword evidence="12" id="KW-0482">Metalloprotease</keyword>
<evidence type="ECO:0000259" key="16">
    <source>
        <dbReference type="Pfam" id="PF02225"/>
    </source>
</evidence>
<feature type="chain" id="PRO_5041776978" description="Peptide hydrolase" evidence="14">
    <location>
        <begin position="20"/>
        <end position="519"/>
    </location>
</feature>
<comment type="caution">
    <text evidence="18">The sequence shown here is derived from an EMBL/GenBank/DDBJ whole genome shotgun (WGS) entry which is preliminary data.</text>
</comment>
<feature type="region of interest" description="Disordered" evidence="15">
    <location>
        <begin position="20"/>
        <end position="41"/>
    </location>
</feature>
<keyword evidence="13" id="KW-0325">Glycoprotein</keyword>
<dbReference type="InterPro" id="IPR003137">
    <property type="entry name" value="PA_domain"/>
</dbReference>
<dbReference type="InterPro" id="IPR045175">
    <property type="entry name" value="M28_fam"/>
</dbReference>
<feature type="domain" description="PA" evidence="16">
    <location>
        <begin position="140"/>
        <end position="223"/>
    </location>
</feature>
<comment type="similarity">
    <text evidence="3">Belongs to the peptidase M28 family. M28A subfamily.</text>
</comment>
<dbReference type="PANTHER" id="PTHR12147:SF57">
    <property type="entry name" value="PEPTIDE HYDROLASE"/>
    <property type="match status" value="1"/>
</dbReference>
<evidence type="ECO:0000313" key="18">
    <source>
        <dbReference type="EMBL" id="KAK3293669.1"/>
    </source>
</evidence>
<evidence type="ECO:0000256" key="14">
    <source>
        <dbReference type="RuleBase" id="RU361240"/>
    </source>
</evidence>
<evidence type="ECO:0000256" key="4">
    <source>
        <dbReference type="ARBA" id="ARBA00011245"/>
    </source>
</evidence>
<dbReference type="GO" id="GO:0008235">
    <property type="term" value="F:metalloexopeptidase activity"/>
    <property type="evidence" value="ECO:0007669"/>
    <property type="project" value="InterPro"/>
</dbReference>
<organism evidence="18 19">
    <name type="scientific">Chaetomium fimeti</name>
    <dbReference type="NCBI Taxonomy" id="1854472"/>
    <lineage>
        <taxon>Eukaryota</taxon>
        <taxon>Fungi</taxon>
        <taxon>Dikarya</taxon>
        <taxon>Ascomycota</taxon>
        <taxon>Pezizomycotina</taxon>
        <taxon>Sordariomycetes</taxon>
        <taxon>Sordariomycetidae</taxon>
        <taxon>Sordariales</taxon>
        <taxon>Chaetomiaceae</taxon>
        <taxon>Chaetomium</taxon>
    </lineage>
</organism>
<dbReference type="GO" id="GO:0005576">
    <property type="term" value="C:extracellular region"/>
    <property type="evidence" value="ECO:0007669"/>
    <property type="project" value="UniProtKB-SubCell"/>
</dbReference>
<evidence type="ECO:0000256" key="12">
    <source>
        <dbReference type="ARBA" id="ARBA00023049"/>
    </source>
</evidence>
<dbReference type="EC" id="3.4.-.-" evidence="14"/>
<evidence type="ECO:0000256" key="10">
    <source>
        <dbReference type="ARBA" id="ARBA00022801"/>
    </source>
</evidence>
<evidence type="ECO:0000256" key="7">
    <source>
        <dbReference type="ARBA" id="ARBA00022670"/>
    </source>
</evidence>
<dbReference type="RefSeq" id="XP_062657183.1">
    <property type="nucleotide sequence ID" value="XM_062799537.1"/>
</dbReference>
<comment type="subunit">
    <text evidence="4">Monomer.</text>
</comment>
<feature type="region of interest" description="Disordered" evidence="15">
    <location>
        <begin position="497"/>
        <end position="519"/>
    </location>
</feature>
<reference evidence="18" key="2">
    <citation type="submission" date="2023-06" db="EMBL/GenBank/DDBJ databases">
        <authorList>
            <consortium name="Lawrence Berkeley National Laboratory"/>
            <person name="Haridas S."/>
            <person name="Hensen N."/>
            <person name="Bonometti L."/>
            <person name="Westerberg I."/>
            <person name="Brannstrom I.O."/>
            <person name="Guillou S."/>
            <person name="Cros-Aarteil S."/>
            <person name="Calhoun S."/>
            <person name="Kuo A."/>
            <person name="Mondo S."/>
            <person name="Pangilinan J."/>
            <person name="Riley R."/>
            <person name="Labutti K."/>
            <person name="Andreopoulos B."/>
            <person name="Lipzen A."/>
            <person name="Chen C."/>
            <person name="Yanf M."/>
            <person name="Daum C."/>
            <person name="Ng V."/>
            <person name="Clum A."/>
            <person name="Steindorff A."/>
            <person name="Ohm R."/>
            <person name="Martin F."/>
            <person name="Silar P."/>
            <person name="Natvig D."/>
            <person name="Lalanne C."/>
            <person name="Gautier V."/>
            <person name="Ament-Velasquez S.L."/>
            <person name="Kruys A."/>
            <person name="Hutchinson M.I."/>
            <person name="Powell A.J."/>
            <person name="Barry K."/>
            <person name="Miller A.N."/>
            <person name="Grigoriev I.V."/>
            <person name="Debuchy R."/>
            <person name="Gladieux P."/>
            <person name="Thoren M.H."/>
            <person name="Johannesson H."/>
        </authorList>
    </citation>
    <scope>NUCLEOTIDE SEQUENCE</scope>
    <source>
        <strain evidence="18">CBS 168.71</strain>
    </source>
</reference>
<dbReference type="InterPro" id="IPR046450">
    <property type="entry name" value="PA_dom_sf"/>
</dbReference>
<evidence type="ECO:0000256" key="5">
    <source>
        <dbReference type="ARBA" id="ARBA00022438"/>
    </source>
</evidence>
<gene>
    <name evidence="18" type="ORF">B0H64DRAFT_218229</name>
</gene>
<proteinExistence type="inferred from homology"/>
<dbReference type="Proteomes" id="UP001278766">
    <property type="component" value="Unassembled WGS sequence"/>
</dbReference>
<dbReference type="AlphaFoldDB" id="A0AAE0HCB8"/>
<dbReference type="CDD" id="cd02130">
    <property type="entry name" value="PA_ScAPY_like"/>
    <property type="match status" value="1"/>
</dbReference>
<evidence type="ECO:0000256" key="2">
    <source>
        <dbReference type="ARBA" id="ARBA00004613"/>
    </source>
</evidence>
<dbReference type="GO" id="GO:0046872">
    <property type="term" value="F:metal ion binding"/>
    <property type="evidence" value="ECO:0007669"/>
    <property type="project" value="UniProtKB-KW"/>
</dbReference>
<keyword evidence="5" id="KW-0031">Aminopeptidase</keyword>
<dbReference type="Pfam" id="PF02225">
    <property type="entry name" value="PA"/>
    <property type="match status" value="1"/>
</dbReference>
<accession>A0AAE0HCB8</accession>
<evidence type="ECO:0000256" key="15">
    <source>
        <dbReference type="SAM" id="MobiDB-lite"/>
    </source>
</evidence>
<dbReference type="Gene3D" id="3.40.630.10">
    <property type="entry name" value="Zn peptidases"/>
    <property type="match status" value="1"/>
</dbReference>
<dbReference type="EMBL" id="JAUEPN010000006">
    <property type="protein sequence ID" value="KAK3293669.1"/>
    <property type="molecule type" value="Genomic_DNA"/>
</dbReference>
<feature type="domain" description="Peptidase M28" evidence="17">
    <location>
        <begin position="250"/>
        <end position="456"/>
    </location>
</feature>
<comment type="cofactor">
    <cofactor evidence="1">
        <name>Zn(2+)</name>
        <dbReference type="ChEBI" id="CHEBI:29105"/>
    </cofactor>
</comment>
<dbReference type="Gene3D" id="3.50.30.30">
    <property type="match status" value="1"/>
</dbReference>
<comment type="subcellular location">
    <subcellularLocation>
        <location evidence="2">Secreted</location>
    </subcellularLocation>
</comment>
<dbReference type="GeneID" id="87836485"/>
<evidence type="ECO:0000259" key="17">
    <source>
        <dbReference type="Pfam" id="PF04389"/>
    </source>
</evidence>
<evidence type="ECO:0000256" key="1">
    <source>
        <dbReference type="ARBA" id="ARBA00001947"/>
    </source>
</evidence>
<keyword evidence="7 14" id="KW-0645">Protease</keyword>
<evidence type="ECO:0000256" key="3">
    <source>
        <dbReference type="ARBA" id="ARBA00005957"/>
    </source>
</evidence>
<protein>
    <recommendedName>
        <fullName evidence="14">Peptide hydrolase</fullName>
        <ecNumber evidence="14">3.4.-.-</ecNumber>
    </recommendedName>
</protein>
<dbReference type="InterPro" id="IPR007484">
    <property type="entry name" value="Peptidase_M28"/>
</dbReference>
<dbReference type="FunFam" id="3.50.30.30:FF:000030">
    <property type="entry name" value="Peptide hydrolase"/>
    <property type="match status" value="1"/>
</dbReference>
<keyword evidence="6" id="KW-0964">Secreted</keyword>
<evidence type="ECO:0000256" key="11">
    <source>
        <dbReference type="ARBA" id="ARBA00022833"/>
    </source>
</evidence>
<evidence type="ECO:0000313" key="19">
    <source>
        <dbReference type="Proteomes" id="UP001278766"/>
    </source>
</evidence>
<keyword evidence="8 14" id="KW-0479">Metal-binding</keyword>
<dbReference type="Pfam" id="PF04389">
    <property type="entry name" value="Peptidase_M28"/>
    <property type="match status" value="1"/>
</dbReference>
<dbReference type="GO" id="GO:0004177">
    <property type="term" value="F:aminopeptidase activity"/>
    <property type="evidence" value="ECO:0007669"/>
    <property type="project" value="UniProtKB-KW"/>
</dbReference>
<evidence type="ECO:0000256" key="9">
    <source>
        <dbReference type="ARBA" id="ARBA00022729"/>
    </source>
</evidence>
<dbReference type="GO" id="GO:0006508">
    <property type="term" value="P:proteolysis"/>
    <property type="evidence" value="ECO:0007669"/>
    <property type="project" value="UniProtKB-KW"/>
</dbReference>
<dbReference type="PANTHER" id="PTHR12147">
    <property type="entry name" value="METALLOPEPTIDASE M28 FAMILY MEMBER"/>
    <property type="match status" value="1"/>
</dbReference>
<dbReference type="SUPFAM" id="SSF53187">
    <property type="entry name" value="Zn-dependent exopeptidases"/>
    <property type="match status" value="1"/>
</dbReference>
<dbReference type="CDD" id="cd03876">
    <property type="entry name" value="M28_SGAP_like"/>
    <property type="match status" value="1"/>
</dbReference>
<feature type="signal peptide" evidence="14">
    <location>
        <begin position="1"/>
        <end position="19"/>
    </location>
</feature>
<evidence type="ECO:0000256" key="8">
    <source>
        <dbReference type="ARBA" id="ARBA00022723"/>
    </source>
</evidence>
<keyword evidence="10 14" id="KW-0378">Hydrolase</keyword>
<dbReference type="SUPFAM" id="SSF52025">
    <property type="entry name" value="PA domain"/>
    <property type="match status" value="1"/>
</dbReference>
<reference evidence="18" key="1">
    <citation type="journal article" date="2023" name="Mol. Phylogenet. Evol.">
        <title>Genome-scale phylogeny and comparative genomics of the fungal order Sordariales.</title>
        <authorList>
            <person name="Hensen N."/>
            <person name="Bonometti L."/>
            <person name="Westerberg I."/>
            <person name="Brannstrom I.O."/>
            <person name="Guillou S."/>
            <person name="Cros-Aarteil S."/>
            <person name="Calhoun S."/>
            <person name="Haridas S."/>
            <person name="Kuo A."/>
            <person name="Mondo S."/>
            <person name="Pangilinan J."/>
            <person name="Riley R."/>
            <person name="LaButti K."/>
            <person name="Andreopoulos B."/>
            <person name="Lipzen A."/>
            <person name="Chen C."/>
            <person name="Yan M."/>
            <person name="Daum C."/>
            <person name="Ng V."/>
            <person name="Clum A."/>
            <person name="Steindorff A."/>
            <person name="Ohm R.A."/>
            <person name="Martin F."/>
            <person name="Silar P."/>
            <person name="Natvig D.O."/>
            <person name="Lalanne C."/>
            <person name="Gautier V."/>
            <person name="Ament-Velasquez S.L."/>
            <person name="Kruys A."/>
            <person name="Hutchinson M.I."/>
            <person name="Powell A.J."/>
            <person name="Barry K."/>
            <person name="Miller A.N."/>
            <person name="Grigoriev I.V."/>
            <person name="Debuchy R."/>
            <person name="Gladieux P."/>
            <person name="Hiltunen Thoren M."/>
            <person name="Johannesson H."/>
        </authorList>
    </citation>
    <scope>NUCLEOTIDE SEQUENCE</scope>
    <source>
        <strain evidence="18">CBS 168.71</strain>
    </source>
</reference>
<name>A0AAE0HCB8_9PEZI</name>
<sequence>MRTTTASLLAFAVPALATAGGGPGHGHEGPKGPGCGDGGPKLPLVKSDKLQALVNIEDLLAGSQKLQDIADANGGNRAFGGGGHNATVDYLYETLTGLDYYDVVKQPFTEIYSEGTGSLSVDGEDIPADILTYTPGGEATGPLIAVANVGCDAADYPAEVSGNIAFISRGTCPFSQKSINAKAAGAVAAIIYNNEAGELAGTLGEPFKEYAPVVGISLEDAQVLLEKLAQGEVTAAVKIDALVEERVSYNVIAETKGGDHDNVLVLGGHSDSVPAGPGINDDGSGTIGILTVAKALAKFRVKNAVRFAFWSAEEFGLLGSYFYMNSINGSDTEVAKIRAYLNFDMIASPNYIYGIYDGDGGAFNLTGPAGSDVIEKDFEDFFKTNGVASVPTEFSGRSDYAAFIENGIPSGGLFTGAEVPKTEEEAKLFGGEVGVAYDVNYHKIGDDMSNLALDAYLLNTLSIANSVAKYALSFKSLPPVETKTRRWDADRARILKRSGGSHGHAGHSHSGPCGGGPTI</sequence>
<keyword evidence="11 14" id="KW-0862">Zinc</keyword>
<dbReference type="FunFam" id="3.40.630.10:FF:000054">
    <property type="entry name" value="Peptide hydrolase"/>
    <property type="match status" value="1"/>
</dbReference>
<keyword evidence="9 14" id="KW-0732">Signal</keyword>
<evidence type="ECO:0000256" key="6">
    <source>
        <dbReference type="ARBA" id="ARBA00022525"/>
    </source>
</evidence>
<evidence type="ECO:0000256" key="13">
    <source>
        <dbReference type="ARBA" id="ARBA00023180"/>
    </source>
</evidence>
<keyword evidence="19" id="KW-1185">Reference proteome</keyword>
<dbReference type="InterPro" id="IPR041756">
    <property type="entry name" value="M28_SGAP-like"/>
</dbReference>